<dbReference type="AlphaFoldDB" id="A0A401LNZ6"/>
<dbReference type="Proteomes" id="UP000288079">
    <property type="component" value="Unassembled WGS sequence"/>
</dbReference>
<proteinExistence type="predicted"/>
<gene>
    <name evidence="2" type="ORF">KGMB02408_02270</name>
</gene>
<feature type="region of interest" description="Disordered" evidence="1">
    <location>
        <begin position="34"/>
        <end position="58"/>
    </location>
</feature>
<comment type="caution">
    <text evidence="2">The sequence shown here is derived from an EMBL/GenBank/DDBJ whole genome shotgun (WGS) entry which is preliminary data.</text>
</comment>
<protein>
    <submittedName>
        <fullName evidence="2">Uncharacterized protein</fullName>
    </submittedName>
</protein>
<reference evidence="2 3" key="1">
    <citation type="submission" date="2018-10" db="EMBL/GenBank/DDBJ databases">
        <title>Draft Genome Sequence of Bacteroides sp. KCTC 15687.</title>
        <authorList>
            <person name="Yu S.Y."/>
            <person name="Kim J.S."/>
            <person name="Oh B.S."/>
            <person name="Park S.H."/>
            <person name="Kang S.W."/>
            <person name="Park J.E."/>
            <person name="Choi S.H."/>
            <person name="Han K.I."/>
            <person name="Lee K.C."/>
            <person name="Eom M.K."/>
            <person name="Suh M.K."/>
            <person name="Lee D.H."/>
            <person name="Yoon H."/>
            <person name="Kim B."/>
            <person name="Yang S.J."/>
            <person name="Lee J.S."/>
            <person name="Lee J.H."/>
        </authorList>
    </citation>
    <scope>NUCLEOTIDE SEQUENCE [LARGE SCALE GENOMIC DNA]</scope>
    <source>
        <strain evidence="2 3">KCTC 15687</strain>
    </source>
</reference>
<feature type="compositionally biased region" description="Basic and acidic residues" evidence="1">
    <location>
        <begin position="36"/>
        <end position="48"/>
    </location>
</feature>
<organism evidence="2 3">
    <name type="scientific">Bacteroides faecalis</name>
    <dbReference type="NCBI Taxonomy" id="2447885"/>
    <lineage>
        <taxon>Bacteria</taxon>
        <taxon>Pseudomonadati</taxon>
        <taxon>Bacteroidota</taxon>
        <taxon>Bacteroidia</taxon>
        <taxon>Bacteroidales</taxon>
        <taxon>Bacteroidaceae</taxon>
        <taxon>Bacteroides</taxon>
    </lineage>
</organism>
<evidence type="ECO:0000313" key="2">
    <source>
        <dbReference type="EMBL" id="GCB33282.1"/>
    </source>
</evidence>
<keyword evidence="3" id="KW-1185">Reference proteome</keyword>
<evidence type="ECO:0000256" key="1">
    <source>
        <dbReference type="SAM" id="MobiDB-lite"/>
    </source>
</evidence>
<name>A0A401LNZ6_9BACE</name>
<dbReference type="EMBL" id="BHWB01000001">
    <property type="protein sequence ID" value="GCB33282.1"/>
    <property type="molecule type" value="Genomic_DNA"/>
</dbReference>
<sequence length="58" mass="6597">MNGILFGLSLYVVSDNVQSHYIYPYNNLRDGDVDENELHNKSGNDRAHQNKTILDSDS</sequence>
<evidence type="ECO:0000313" key="3">
    <source>
        <dbReference type="Proteomes" id="UP000288079"/>
    </source>
</evidence>
<accession>A0A401LNZ6</accession>